<evidence type="ECO:0000256" key="1">
    <source>
        <dbReference type="ARBA" id="ARBA00022630"/>
    </source>
</evidence>
<evidence type="ECO:0000256" key="3">
    <source>
        <dbReference type="ARBA" id="ARBA00023002"/>
    </source>
</evidence>
<gene>
    <name evidence="5" type="ORF">DFR50_13466</name>
</gene>
<dbReference type="GO" id="GO:0071949">
    <property type="term" value="F:FAD binding"/>
    <property type="evidence" value="ECO:0007669"/>
    <property type="project" value="InterPro"/>
</dbReference>
<dbReference type="InterPro" id="IPR006094">
    <property type="entry name" value="Oxid_FAD_bind_N"/>
</dbReference>
<keyword evidence="6" id="KW-1185">Reference proteome</keyword>
<dbReference type="GO" id="GO:0016020">
    <property type="term" value="C:membrane"/>
    <property type="evidence" value="ECO:0007669"/>
    <property type="project" value="InterPro"/>
</dbReference>
<dbReference type="InterPro" id="IPR016166">
    <property type="entry name" value="FAD-bd_PCMH"/>
</dbReference>
<proteinExistence type="predicted"/>
<dbReference type="InterPro" id="IPR016169">
    <property type="entry name" value="FAD-bd_PCMH_sub2"/>
</dbReference>
<dbReference type="Gene3D" id="1.10.45.10">
    <property type="entry name" value="Vanillyl-alcohol Oxidase, Chain A, domain 4"/>
    <property type="match status" value="1"/>
</dbReference>
<reference evidence="5 6" key="1">
    <citation type="submission" date="2018-06" db="EMBL/GenBank/DDBJ databases">
        <title>Genomic Encyclopedia of Type Strains, Phase IV (KMG-IV): sequencing the most valuable type-strain genomes for metagenomic binning, comparative biology and taxonomic classification.</title>
        <authorList>
            <person name="Goeker M."/>
        </authorList>
    </citation>
    <scope>NUCLEOTIDE SEQUENCE [LARGE SCALE GENOMIC DNA]</scope>
    <source>
        <strain evidence="5 6">DSM 24875</strain>
    </source>
</reference>
<evidence type="ECO:0000313" key="6">
    <source>
        <dbReference type="Proteomes" id="UP000253529"/>
    </source>
</evidence>
<comment type="caution">
    <text evidence="5">The sequence shown here is derived from an EMBL/GenBank/DDBJ whole genome shotgun (WGS) entry which is preliminary data.</text>
</comment>
<dbReference type="PANTHER" id="PTHR43762:SF1">
    <property type="entry name" value="D-ARABINONO-1,4-LACTONE OXIDASE"/>
    <property type="match status" value="1"/>
</dbReference>
<dbReference type="Gene3D" id="3.30.43.10">
    <property type="entry name" value="Uridine Diphospho-n-acetylenolpyruvylglucosamine Reductase, domain 2"/>
    <property type="match status" value="1"/>
</dbReference>
<keyword evidence="2" id="KW-0274">FAD</keyword>
<evidence type="ECO:0000259" key="4">
    <source>
        <dbReference type="PROSITE" id="PS51387"/>
    </source>
</evidence>
<dbReference type="PROSITE" id="PS51318">
    <property type="entry name" value="TAT"/>
    <property type="match status" value="1"/>
</dbReference>
<dbReference type="Gene3D" id="3.30.465.10">
    <property type="match status" value="1"/>
</dbReference>
<dbReference type="NCBIfam" id="TIGR01679">
    <property type="entry name" value="bact_FAD_ox"/>
    <property type="match status" value="1"/>
</dbReference>
<dbReference type="OrthoDB" id="9800184at2"/>
<accession>A0A366ETG9</accession>
<dbReference type="SUPFAM" id="SSF56176">
    <property type="entry name" value="FAD-binding/transporter-associated domain-like"/>
    <property type="match status" value="1"/>
</dbReference>
<protein>
    <submittedName>
        <fullName evidence="5">FAD-linked oxidoreductase</fullName>
    </submittedName>
</protein>
<dbReference type="Pfam" id="PF04030">
    <property type="entry name" value="ALO"/>
    <property type="match status" value="1"/>
</dbReference>
<dbReference type="InterPro" id="IPR010031">
    <property type="entry name" value="FAD_lactone_oxidase-like"/>
</dbReference>
<evidence type="ECO:0000256" key="2">
    <source>
        <dbReference type="ARBA" id="ARBA00022827"/>
    </source>
</evidence>
<dbReference type="PANTHER" id="PTHR43762">
    <property type="entry name" value="L-GULONOLACTONE OXIDASE"/>
    <property type="match status" value="1"/>
</dbReference>
<feature type="domain" description="FAD-binding PCMH-type" evidence="4">
    <location>
        <begin position="58"/>
        <end position="225"/>
    </location>
</feature>
<dbReference type="Proteomes" id="UP000253529">
    <property type="component" value="Unassembled WGS sequence"/>
</dbReference>
<organism evidence="5 6">
    <name type="scientific">Roseiarcus fermentans</name>
    <dbReference type="NCBI Taxonomy" id="1473586"/>
    <lineage>
        <taxon>Bacteria</taxon>
        <taxon>Pseudomonadati</taxon>
        <taxon>Pseudomonadota</taxon>
        <taxon>Alphaproteobacteria</taxon>
        <taxon>Hyphomicrobiales</taxon>
        <taxon>Roseiarcaceae</taxon>
        <taxon>Roseiarcus</taxon>
    </lineage>
</organism>
<keyword evidence="3" id="KW-0560">Oxidoreductase</keyword>
<dbReference type="RefSeq" id="WP_113891850.1">
    <property type="nucleotide sequence ID" value="NZ_QNRK01000034.1"/>
</dbReference>
<dbReference type="AlphaFoldDB" id="A0A366ETG9"/>
<keyword evidence="1" id="KW-0285">Flavoprotein</keyword>
<dbReference type="InterPro" id="IPR006311">
    <property type="entry name" value="TAT_signal"/>
</dbReference>
<dbReference type="InterPro" id="IPR016171">
    <property type="entry name" value="Vanillyl_alc_oxidase_C-sub2"/>
</dbReference>
<dbReference type="PROSITE" id="PS51387">
    <property type="entry name" value="FAD_PCMH"/>
    <property type="match status" value="1"/>
</dbReference>
<dbReference type="EMBL" id="QNRK01000034">
    <property type="protein sequence ID" value="RBP05703.1"/>
    <property type="molecule type" value="Genomic_DNA"/>
</dbReference>
<dbReference type="InterPro" id="IPR007173">
    <property type="entry name" value="ALO_C"/>
</dbReference>
<dbReference type="GO" id="GO:0003885">
    <property type="term" value="F:D-arabinono-1,4-lactone oxidase activity"/>
    <property type="evidence" value="ECO:0007669"/>
    <property type="project" value="InterPro"/>
</dbReference>
<dbReference type="Pfam" id="PF01565">
    <property type="entry name" value="FAD_binding_4"/>
    <property type="match status" value="1"/>
</dbReference>
<dbReference type="Gene3D" id="3.30.70.2520">
    <property type="match status" value="1"/>
</dbReference>
<dbReference type="InterPro" id="IPR036318">
    <property type="entry name" value="FAD-bd_PCMH-like_sf"/>
</dbReference>
<evidence type="ECO:0000313" key="5">
    <source>
        <dbReference type="EMBL" id="RBP05703.1"/>
    </source>
</evidence>
<name>A0A366ETG9_9HYPH</name>
<dbReference type="InterPro" id="IPR016167">
    <property type="entry name" value="FAD-bd_PCMH_sub1"/>
</dbReference>
<dbReference type="PIRSF" id="PIRSF000136">
    <property type="entry name" value="LGO_GLO"/>
    <property type="match status" value="1"/>
</dbReference>
<sequence length="469" mass="50061">MTLSRRAALGAGAAAAVAVPAGLYASWVGPGFVRPGYRPDPPPAPPGRVAWSNWSGTETATPRSIAVAHDEADVVRLVAEAPRPIRPVGSGHSFVGLAPSQGAMIDISPLAGVLSQDQAAGTITFGAGTRLQHASRLLAERGLALANLSDIDTQTLAGLFSTATHGTGLTLQALHGAIAGFRLVTAAGETRAVTAASDPDLFAAGKVSLGALGVITAVTIRPVAAFKLRRRITVVDIDALYPQIDALAAAHRNVEFYYLPGVGKAAIITHDLYEGPVSGRAQAQDDDTLEQLKTLRDQLGWWPWLRRVVADAGLPHGVVEDSTDESWKLLATGRPMKFNEMEYEMPIEAAKAALPEVVAAADSHPRLYFPIEVRFVAADDAWLSPFTDGPRMSISVHAAADEDYGVFFSLYEPIFRAHGGRPHWGKMHSLKAPELAAIHPHFERFVALRKRIDPEGKFLNPYLQSILGA</sequence>